<dbReference type="AlphaFoldDB" id="B6VJQ9"/>
<evidence type="ECO:0000256" key="1">
    <source>
        <dbReference type="ARBA" id="ARBA00004225"/>
    </source>
</evidence>
<evidence type="ECO:0000256" key="13">
    <source>
        <dbReference type="ARBA" id="ARBA00023128"/>
    </source>
</evidence>
<feature type="transmembrane region" description="Helical" evidence="16">
    <location>
        <begin position="143"/>
        <end position="166"/>
    </location>
</feature>
<dbReference type="EMBL" id="KC701736">
    <property type="protein sequence ID" value="AGK37344.1"/>
    <property type="molecule type" value="Genomic_DNA"/>
</dbReference>
<evidence type="ECO:0000259" key="17">
    <source>
        <dbReference type="Pfam" id="PF00361"/>
    </source>
</evidence>
<evidence type="ECO:0000256" key="14">
    <source>
        <dbReference type="ARBA" id="ARBA00023136"/>
    </source>
</evidence>
<dbReference type="EMBL" id="KC701741">
    <property type="protein sequence ID" value="AGK37424.1"/>
    <property type="molecule type" value="Genomic_DNA"/>
</dbReference>
<proteinExistence type="inferred from homology"/>
<feature type="domain" description="NADH:quinone oxidoreductase/Mrp antiporter transmembrane" evidence="17">
    <location>
        <begin position="106"/>
        <end position="391"/>
    </location>
</feature>
<dbReference type="EMBL" id="KC701729">
    <property type="protein sequence ID" value="AGK37220.1"/>
    <property type="molecule type" value="Genomic_DNA"/>
</dbReference>
<feature type="transmembrane region" description="Helical" evidence="16">
    <location>
        <begin position="334"/>
        <end position="361"/>
    </location>
</feature>
<dbReference type="GO" id="GO:0003954">
    <property type="term" value="F:NADH dehydrogenase activity"/>
    <property type="evidence" value="ECO:0007669"/>
    <property type="project" value="TreeGrafter"/>
</dbReference>
<dbReference type="EMBL" id="KC701759">
    <property type="protein sequence ID" value="AGK37728.1"/>
    <property type="molecule type" value="Genomic_DNA"/>
</dbReference>
<dbReference type="InterPro" id="IPR003918">
    <property type="entry name" value="NADH_UbQ_OxRdtase"/>
</dbReference>
<dbReference type="EMBL" id="KC701727">
    <property type="protein sequence ID" value="AGK37184.1"/>
    <property type="molecule type" value="Genomic_DNA"/>
</dbReference>
<dbReference type="EMBL" id="KC701745">
    <property type="protein sequence ID" value="AGK37496.1"/>
    <property type="molecule type" value="Genomic_DNA"/>
</dbReference>
<evidence type="ECO:0000256" key="2">
    <source>
        <dbReference type="ARBA" id="ARBA00009025"/>
    </source>
</evidence>
<dbReference type="GO" id="GO:0008137">
    <property type="term" value="F:NADH dehydrogenase (ubiquinone) activity"/>
    <property type="evidence" value="ECO:0007669"/>
    <property type="project" value="UniProtKB-UniRule"/>
</dbReference>
<evidence type="ECO:0000313" key="47">
    <source>
        <dbReference type="EMBL" id="AGK37676.1"/>
    </source>
</evidence>
<evidence type="ECO:0000313" key="45">
    <source>
        <dbReference type="EMBL" id="AGK37640.1"/>
    </source>
</evidence>
<feature type="transmembrane region" description="Helical" evidence="16">
    <location>
        <begin position="306"/>
        <end position="327"/>
    </location>
</feature>
<dbReference type="EMBL" id="KC701757">
    <property type="protein sequence ID" value="AGK37702.1"/>
    <property type="molecule type" value="Genomic_DNA"/>
</dbReference>
<evidence type="ECO:0000256" key="12">
    <source>
        <dbReference type="ARBA" id="ARBA00023075"/>
    </source>
</evidence>
<dbReference type="EMBL" id="KC701739">
    <property type="protein sequence ID" value="AGK37396.1"/>
    <property type="molecule type" value="Genomic_DNA"/>
</dbReference>
<evidence type="ECO:0000313" key="50">
    <source>
        <dbReference type="EMBL" id="AGK37718.1"/>
    </source>
</evidence>
<dbReference type="EMBL" id="KC701755">
    <property type="protein sequence ID" value="AGK37676.1"/>
    <property type="molecule type" value="Genomic_DNA"/>
</dbReference>
<dbReference type="EMBL" id="KC701763">
    <property type="protein sequence ID" value="AGK37800.1"/>
    <property type="molecule type" value="Genomic_DNA"/>
</dbReference>
<dbReference type="EMBL" id="KC701761">
    <property type="protein sequence ID" value="AGK37764.1"/>
    <property type="molecule type" value="Genomic_DNA"/>
</dbReference>
<evidence type="ECO:0000313" key="19">
    <source>
        <dbReference type="EMBL" id="ACJ11919.1"/>
    </source>
</evidence>
<evidence type="ECO:0000313" key="55">
    <source>
        <dbReference type="EMBL" id="AGK37800.1"/>
    </source>
</evidence>
<keyword evidence="13 16" id="KW-0496">Mitochondrion</keyword>
<evidence type="ECO:0000313" key="23">
    <source>
        <dbReference type="EMBL" id="AGK37174.1"/>
    </source>
</evidence>
<dbReference type="EMBL" id="KC701758">
    <property type="protein sequence ID" value="AGK37718.1"/>
    <property type="molecule type" value="Genomic_DNA"/>
</dbReference>
<dbReference type="CTD" id="4538"/>
<evidence type="ECO:0000313" key="40">
    <source>
        <dbReference type="EMBL" id="AGK37514.1"/>
    </source>
</evidence>
<dbReference type="PRINTS" id="PR01437">
    <property type="entry name" value="NUOXDRDTASE4"/>
</dbReference>
<dbReference type="EMBL" id="KC701743">
    <property type="protein sequence ID" value="AGK37460.1"/>
    <property type="molecule type" value="Genomic_DNA"/>
</dbReference>
<dbReference type="InterPro" id="IPR000260">
    <property type="entry name" value="NADH4_N"/>
</dbReference>
<dbReference type="EMBL" id="KC701756">
    <property type="protein sequence ID" value="AGK37692.1"/>
    <property type="molecule type" value="Genomic_DNA"/>
</dbReference>
<dbReference type="Pfam" id="PF00361">
    <property type="entry name" value="Proton_antipo_M"/>
    <property type="match status" value="1"/>
</dbReference>
<dbReference type="EMBL" id="KC701725">
    <property type="protein sequence ID" value="AGK37158.1"/>
    <property type="molecule type" value="Genomic_DNA"/>
</dbReference>
<evidence type="ECO:0000256" key="15">
    <source>
        <dbReference type="ARBA" id="ARBA00049551"/>
    </source>
</evidence>
<keyword evidence="8" id="KW-1278">Translocase</keyword>
<dbReference type="EMBL" id="KC701738">
    <property type="protein sequence ID" value="AGK37380.1"/>
    <property type="molecule type" value="Genomic_DNA"/>
</dbReference>
<dbReference type="EMBL" id="KC701724">
    <property type="protein sequence ID" value="AGK37140.1"/>
    <property type="molecule type" value="Genomic_DNA"/>
</dbReference>
<evidence type="ECO:0000313" key="32">
    <source>
        <dbReference type="EMBL" id="AGK37362.1"/>
    </source>
</evidence>
<evidence type="ECO:0000313" key="36">
    <source>
        <dbReference type="EMBL" id="AGK37424.1"/>
    </source>
</evidence>
<dbReference type="GeneID" id="7042927"/>
<feature type="transmembrane region" description="Helical" evidence="16">
    <location>
        <begin position="278"/>
        <end position="300"/>
    </location>
</feature>
<dbReference type="EMBL" id="KC701747">
    <property type="protein sequence ID" value="AGK37532.1"/>
    <property type="molecule type" value="Genomic_DNA"/>
</dbReference>
<dbReference type="EMBL" id="KC701740">
    <property type="protein sequence ID" value="AGK37406.1"/>
    <property type="molecule type" value="Genomic_DNA"/>
</dbReference>
<dbReference type="EMBL" id="KC701734">
    <property type="protein sequence ID" value="AGK37308.1"/>
    <property type="molecule type" value="Genomic_DNA"/>
</dbReference>
<evidence type="ECO:0000313" key="24">
    <source>
        <dbReference type="EMBL" id="AGK37184.1"/>
    </source>
</evidence>
<evidence type="ECO:0000313" key="30">
    <source>
        <dbReference type="EMBL" id="AGK37326.1"/>
    </source>
</evidence>
<evidence type="ECO:0000313" key="34">
    <source>
        <dbReference type="EMBL" id="AGK37396.1"/>
    </source>
</evidence>
<evidence type="ECO:0000256" key="8">
    <source>
        <dbReference type="ARBA" id="ARBA00022967"/>
    </source>
</evidence>
<dbReference type="EMBL" id="FJ429092">
    <property type="protein sequence ID" value="ACJ11919.1"/>
    <property type="molecule type" value="Genomic_DNA"/>
</dbReference>
<evidence type="ECO:0000313" key="51">
    <source>
        <dbReference type="EMBL" id="AGK37728.1"/>
    </source>
</evidence>
<feature type="transmembrane region" description="Helical" evidence="16">
    <location>
        <begin position="427"/>
        <end position="447"/>
    </location>
</feature>
<evidence type="ECO:0000256" key="10">
    <source>
        <dbReference type="ARBA" id="ARBA00022989"/>
    </source>
</evidence>
<dbReference type="GO" id="GO:0048039">
    <property type="term" value="F:ubiquinone binding"/>
    <property type="evidence" value="ECO:0007669"/>
    <property type="project" value="TreeGrafter"/>
</dbReference>
<dbReference type="EMBL" id="KC701730">
    <property type="protein sequence ID" value="AGK37238.1"/>
    <property type="molecule type" value="Genomic_DNA"/>
</dbReference>
<evidence type="ECO:0000313" key="20">
    <source>
        <dbReference type="EMBL" id="AGK37130.1"/>
    </source>
</evidence>
<evidence type="ECO:0000256" key="6">
    <source>
        <dbReference type="ARBA" id="ARBA00022660"/>
    </source>
</evidence>
<keyword evidence="5 16" id="KW-0813">Transport</keyword>
<keyword evidence="14 16" id="KW-0472">Membrane</keyword>
<evidence type="ECO:0000313" key="42">
    <source>
        <dbReference type="EMBL" id="AGK37586.1"/>
    </source>
</evidence>
<evidence type="ECO:0000313" key="54">
    <source>
        <dbReference type="EMBL" id="AGK37782.1"/>
    </source>
</evidence>
<dbReference type="EMBL" id="KC701735">
    <property type="protein sequence ID" value="AGK37326.1"/>
    <property type="molecule type" value="Genomic_DNA"/>
</dbReference>
<dbReference type="Pfam" id="PF01059">
    <property type="entry name" value="Oxidored_q5_N"/>
    <property type="match status" value="1"/>
</dbReference>
<evidence type="ECO:0000313" key="25">
    <source>
        <dbReference type="EMBL" id="AGK37202.1"/>
    </source>
</evidence>
<dbReference type="EMBL" id="KC701753">
    <property type="protein sequence ID" value="AGK37640.1"/>
    <property type="molecule type" value="Genomic_DNA"/>
</dbReference>
<evidence type="ECO:0000313" key="49">
    <source>
        <dbReference type="EMBL" id="AGK37702.1"/>
    </source>
</evidence>
<evidence type="ECO:0000313" key="26">
    <source>
        <dbReference type="EMBL" id="AGK37220.1"/>
    </source>
</evidence>
<feature type="domain" description="NADH:ubiquinone oxidoreductase chain 4 N-terminal" evidence="18">
    <location>
        <begin position="5"/>
        <end position="100"/>
    </location>
</feature>
<evidence type="ECO:0000256" key="4">
    <source>
        <dbReference type="ARBA" id="ARBA00021006"/>
    </source>
</evidence>
<evidence type="ECO:0000313" key="37">
    <source>
        <dbReference type="EMBL" id="AGK37460.1"/>
    </source>
</evidence>
<evidence type="ECO:0000313" key="28">
    <source>
        <dbReference type="EMBL" id="AGK37256.1"/>
    </source>
</evidence>
<dbReference type="EMBL" id="KC701762">
    <property type="protein sequence ID" value="AGK37782.1"/>
    <property type="molecule type" value="Genomic_DNA"/>
</dbReference>
<evidence type="ECO:0000313" key="38">
    <source>
        <dbReference type="EMBL" id="AGK37478.1"/>
    </source>
</evidence>
<dbReference type="PANTHER" id="PTHR43507:SF20">
    <property type="entry name" value="NADH-UBIQUINONE OXIDOREDUCTASE CHAIN 4"/>
    <property type="match status" value="1"/>
</dbReference>
<dbReference type="EC" id="7.1.1.2" evidence="3 16"/>
<keyword evidence="7 16" id="KW-0812">Transmembrane</keyword>
<dbReference type="EMBL" id="KC701723">
    <property type="protein sequence ID" value="AGK37130.1"/>
    <property type="molecule type" value="Genomic_DNA"/>
</dbReference>
<dbReference type="InterPro" id="IPR001750">
    <property type="entry name" value="ND/Mrp_TM"/>
</dbReference>
<dbReference type="EMBL" id="KC701728">
    <property type="protein sequence ID" value="AGK37202.1"/>
    <property type="molecule type" value="Genomic_DNA"/>
</dbReference>
<dbReference type="EMBL" id="KC701760">
    <property type="protein sequence ID" value="AGK37746.1"/>
    <property type="molecule type" value="Genomic_DNA"/>
</dbReference>
<evidence type="ECO:0000313" key="31">
    <source>
        <dbReference type="EMBL" id="AGK37344.1"/>
    </source>
</evidence>
<evidence type="ECO:0000256" key="7">
    <source>
        <dbReference type="ARBA" id="ARBA00022692"/>
    </source>
</evidence>
<reference evidence="19" key="1">
    <citation type="submission" date="2008-10" db="EMBL/GenBank/DDBJ databases">
        <title>Mitochondrial Gene Organization in Architeuthis.</title>
        <authorList>
            <person name="Elliger C.A."/>
            <person name="Lebaric Z.N."/>
            <person name="Gilly W.F."/>
            <person name="Robison B.H."/>
        </authorList>
    </citation>
    <scope>NUCLEOTIDE SEQUENCE</scope>
    <source>
        <strain evidence="19">5-32</strain>
    </source>
</reference>
<evidence type="ECO:0000256" key="11">
    <source>
        <dbReference type="ARBA" id="ARBA00023027"/>
    </source>
</evidence>
<feature type="transmembrane region" description="Helical" evidence="16">
    <location>
        <begin position="57"/>
        <end position="78"/>
    </location>
</feature>
<comment type="similarity">
    <text evidence="2 16">Belongs to the complex I subunit 4 family.</text>
</comment>
<evidence type="ECO:0000313" key="33">
    <source>
        <dbReference type="EMBL" id="AGK37380.1"/>
    </source>
</evidence>
<feature type="transmembrane region" description="Helical" evidence="16">
    <location>
        <begin position="85"/>
        <end position="104"/>
    </location>
</feature>
<dbReference type="EMBL" id="KC701746">
    <property type="protein sequence ID" value="AGK37514.1"/>
    <property type="molecule type" value="Genomic_DNA"/>
</dbReference>
<evidence type="ECO:0000313" key="22">
    <source>
        <dbReference type="EMBL" id="AGK37158.1"/>
    </source>
</evidence>
<evidence type="ECO:0000256" key="5">
    <source>
        <dbReference type="ARBA" id="ARBA00022448"/>
    </source>
</evidence>
<geneLocation type="mitochondrion" evidence="19"/>
<comment type="subcellular location">
    <subcellularLocation>
        <location evidence="1 16">Mitochondrion membrane</location>
        <topology evidence="1 16">Multi-pass membrane protein</topology>
    </subcellularLocation>
</comment>
<dbReference type="RefSeq" id="YP_002317376.1">
    <property type="nucleotide sequence ID" value="NC_011581.1"/>
</dbReference>
<evidence type="ECO:0000313" key="44">
    <source>
        <dbReference type="EMBL" id="AGK37622.1"/>
    </source>
</evidence>
<dbReference type="GO" id="GO:0031966">
    <property type="term" value="C:mitochondrial membrane"/>
    <property type="evidence" value="ECO:0007669"/>
    <property type="project" value="UniProtKB-SubCell"/>
</dbReference>
<reference evidence="20" key="2">
    <citation type="journal article" date="2013" name="Proc. R. Soc. B">
        <title>Mitochondrial genome diversity and population structure of the giant squid Architeuthis: genetics sheds new light on one of the most enigmatic marine species.</title>
        <authorList>
            <person name="Winkelmann I."/>
            <person name="Campos P.F."/>
            <person name="Strugnell J."/>
            <person name="Cherel Y."/>
            <person name="Smith P.J."/>
            <person name="Kubodera T."/>
            <person name="Allcock L."/>
            <person name="Kampmann M.L."/>
            <person name="Schroeder H."/>
            <person name="Guerra A."/>
            <person name="Norman M."/>
            <person name="Finn J."/>
            <person name="Ingrao D."/>
            <person name="Clarke M."/>
            <person name="Gilbert M.T."/>
        </authorList>
    </citation>
    <scope>NUCLEOTIDE SEQUENCE</scope>
    <source>
        <strain evidence="36">1</strain>
        <strain evidence="28">132</strain>
        <strain evidence="53">1526</strain>
        <strain evidence="38">1662</strain>
        <strain evidence="49">2</strain>
        <strain evidence="47">2096</strain>
        <strain evidence="30">2100</strain>
        <strain evidence="27">236</strain>
        <strain evidence="25">3135/3_</strain>
        <strain evidence="45">316</strain>
        <strain evidence="54">327</strain>
        <strain evidence="35">329</strain>
        <strain evidence="42">373</strain>
        <strain evidence="43">397</strain>
        <strain evidence="51">60441</strain>
        <strain evidence="32">60442</strain>
        <strain evidence="37">60445_</strain>
        <strain evidence="22">A</strain>
        <strain evidence="40">B</strain>
        <strain evidence="21">C</strain>
        <strain evidence="26">D</strain>
        <strain evidence="39">E</strain>
        <strain evidence="29">FtL7b</strain>
        <strain evidence="56">GS_10_</strain>
        <strain evidence="55">GS_13_</strain>
        <strain evidence="46">GS_14_</strain>
        <strain evidence="31">GS_15_</strain>
        <strain evidence="44">GS_17_</strain>
        <strain evidence="41">GS_MTV_</strain>
        <strain evidence="34">Lindgren</strain>
        <strain evidence="52">M.1.19</strain>
        <strain evidence="50">Mex</strain>
        <strain evidence="48">NFL1</strain>
        <strain evidence="23">NHM</strain>
        <strain evidence="24">NS7b</strain>
        <strain evidence="33">South_African_Museum</strain>
        <strain evidence="20">YC1</strain>
    </source>
</reference>
<protein>
    <recommendedName>
        <fullName evidence="4 16">NADH-ubiquinone oxidoreductase chain 4</fullName>
        <ecNumber evidence="3 16">7.1.1.2</ecNumber>
    </recommendedName>
</protein>
<dbReference type="EMBL" id="KC701754">
    <property type="protein sequence ID" value="AGK37658.1"/>
    <property type="molecule type" value="Genomic_DNA"/>
</dbReference>
<feature type="transmembrane region" description="Helical" evidence="16">
    <location>
        <begin position="110"/>
        <end position="131"/>
    </location>
</feature>
<dbReference type="EMBL" id="KC701752">
    <property type="protein sequence ID" value="AGK37622.1"/>
    <property type="molecule type" value="Genomic_DNA"/>
</dbReference>
<evidence type="ECO:0000313" key="21">
    <source>
        <dbReference type="EMBL" id="AGK37140.1"/>
    </source>
</evidence>
<evidence type="ECO:0000313" key="56">
    <source>
        <dbReference type="EMBL" id="AGK37818.1"/>
    </source>
</evidence>
<evidence type="ECO:0000313" key="29">
    <source>
        <dbReference type="EMBL" id="AGK37308.1"/>
    </source>
</evidence>
<evidence type="ECO:0000313" key="53">
    <source>
        <dbReference type="EMBL" id="AGK37764.1"/>
    </source>
</evidence>
<comment type="function">
    <text evidence="16">Core subunit of the mitochondrial membrane respiratory chain NADH dehydrogenase (Complex I) which catalyzes electron transfer from NADH through the respiratory chain, using ubiquinone as an electron acceptor. Essential for the catalytic activity and assembly of complex I.</text>
</comment>
<dbReference type="EMBL" id="KC701731">
    <property type="protein sequence ID" value="AGK37256.1"/>
    <property type="molecule type" value="Genomic_DNA"/>
</dbReference>
<dbReference type="EMBL" id="KC701744">
    <property type="protein sequence ID" value="AGK37478.1"/>
    <property type="molecule type" value="Genomic_DNA"/>
</dbReference>
<keyword evidence="11 16" id="KW-0520">NAD</keyword>
<evidence type="ECO:0000256" key="16">
    <source>
        <dbReference type="RuleBase" id="RU003297"/>
    </source>
</evidence>
<accession>B6VJQ9</accession>
<evidence type="ECO:0000313" key="41">
    <source>
        <dbReference type="EMBL" id="AGK37532.1"/>
    </source>
</evidence>
<evidence type="ECO:0000313" key="39">
    <source>
        <dbReference type="EMBL" id="AGK37496.1"/>
    </source>
</evidence>
<sequence>MGLVFSLVGLMFMINSMIWEVRFWWVMLMGFLSLKYLNVDVWGLLFTQHLYCDSMSGILIVLTLWITGLMFLASYYSVKYMNNKSLLFSVVVLLLCLVVVLYFLSVHIMYFYIFFEISLIPTLMLIIGWGYQPERLQAGMYMMLYTIVASLPLLISLIMLSELYSSFNMLLVYYLNCLSSLHNVNILWFLGVMMAFLVKLPMFSVHLWLPKAHVEAPIAGSMILAGVLLKLGGYGILRVLSVFFFNELVFSKIFIVVCLWGGVITAIICVGQSDVKSLIAYSSVGHMGVMLAGSLSKFMWGWEGGMLMLVSHGFCSSGLFCLANLMYEKLKSRSLFLCGGMININSIMCLWWFLFCIANMGAPPYVNLVSEVMLFCSMYLYSSWFVLIILLMVFVGGLYNLVMFVSTQHGSVMGFVNSSFVNVCNEYLLLFLHFYPMLFFILNVGYLNKVILF</sequence>
<evidence type="ECO:0000313" key="48">
    <source>
        <dbReference type="EMBL" id="AGK37692.1"/>
    </source>
</evidence>
<dbReference type="EMBL" id="KC701726">
    <property type="protein sequence ID" value="AGK37174.1"/>
    <property type="molecule type" value="Genomic_DNA"/>
</dbReference>
<evidence type="ECO:0000313" key="46">
    <source>
        <dbReference type="EMBL" id="AGK37658.1"/>
    </source>
</evidence>
<dbReference type="EMBL" id="KC701737">
    <property type="protein sequence ID" value="AGK37362.1"/>
    <property type="molecule type" value="Genomic_DNA"/>
</dbReference>
<dbReference type="EMBL" id="KC701764">
    <property type="protein sequence ID" value="AGK37818.1"/>
    <property type="molecule type" value="Genomic_DNA"/>
</dbReference>
<evidence type="ECO:0000313" key="43">
    <source>
        <dbReference type="EMBL" id="AGK37604.1"/>
    </source>
</evidence>
<keyword evidence="6 16" id="KW-0679">Respiratory chain</keyword>
<dbReference type="EMBL" id="KC701750">
    <property type="protein sequence ID" value="AGK37586.1"/>
    <property type="molecule type" value="Genomic_DNA"/>
</dbReference>
<organism evidence="19">
    <name type="scientific">Architeuthis dux</name>
    <name type="common">Giant squid</name>
    <dbReference type="NCBI Taxonomy" id="256136"/>
    <lineage>
        <taxon>Eukaryota</taxon>
        <taxon>Metazoa</taxon>
        <taxon>Spiralia</taxon>
        <taxon>Lophotrochozoa</taxon>
        <taxon>Mollusca</taxon>
        <taxon>Cephalopoda</taxon>
        <taxon>Coleoidea</taxon>
        <taxon>Decapodiformes</taxon>
        <taxon>Oegopsida</taxon>
        <taxon>Architeuthidae</taxon>
        <taxon>Architeuthis</taxon>
    </lineage>
</organism>
<evidence type="ECO:0000313" key="27">
    <source>
        <dbReference type="EMBL" id="AGK37238.1"/>
    </source>
</evidence>
<feature type="transmembrane region" description="Helical" evidence="16">
    <location>
        <begin position="186"/>
        <end position="209"/>
    </location>
</feature>
<keyword evidence="10 16" id="KW-1133">Transmembrane helix</keyword>
<dbReference type="EMBL" id="KC701751">
    <property type="protein sequence ID" value="AGK37604.1"/>
    <property type="molecule type" value="Genomic_DNA"/>
</dbReference>
<keyword evidence="12 16" id="KW-0830">Ubiquinone</keyword>
<dbReference type="GO" id="GO:0015990">
    <property type="term" value="P:electron transport coupled proton transport"/>
    <property type="evidence" value="ECO:0007669"/>
    <property type="project" value="TreeGrafter"/>
</dbReference>
<feature type="transmembrane region" description="Helical" evidence="16">
    <location>
        <begin position="381"/>
        <end position="406"/>
    </location>
</feature>
<feature type="transmembrane region" description="Helical" evidence="16">
    <location>
        <begin position="216"/>
        <end position="237"/>
    </location>
</feature>
<comment type="catalytic activity">
    <reaction evidence="15 16">
        <text>a ubiquinone + NADH + 5 H(+)(in) = a ubiquinol + NAD(+) + 4 H(+)(out)</text>
        <dbReference type="Rhea" id="RHEA:29091"/>
        <dbReference type="Rhea" id="RHEA-COMP:9565"/>
        <dbReference type="Rhea" id="RHEA-COMP:9566"/>
        <dbReference type="ChEBI" id="CHEBI:15378"/>
        <dbReference type="ChEBI" id="CHEBI:16389"/>
        <dbReference type="ChEBI" id="CHEBI:17976"/>
        <dbReference type="ChEBI" id="CHEBI:57540"/>
        <dbReference type="ChEBI" id="CHEBI:57945"/>
        <dbReference type="EC" id="7.1.1.2"/>
    </reaction>
</comment>
<name>B6VJQ9_ARCDU</name>
<gene>
    <name evidence="19" type="primary">ND4</name>
</gene>
<dbReference type="PANTHER" id="PTHR43507">
    <property type="entry name" value="NADH-UBIQUINONE OXIDOREDUCTASE CHAIN 4"/>
    <property type="match status" value="1"/>
</dbReference>
<evidence type="ECO:0000256" key="3">
    <source>
        <dbReference type="ARBA" id="ARBA00012944"/>
    </source>
</evidence>
<evidence type="ECO:0000313" key="52">
    <source>
        <dbReference type="EMBL" id="AGK37746.1"/>
    </source>
</evidence>
<evidence type="ECO:0000256" key="9">
    <source>
        <dbReference type="ARBA" id="ARBA00022982"/>
    </source>
</evidence>
<feature type="transmembrane region" description="Helical" evidence="16">
    <location>
        <begin position="249"/>
        <end position="271"/>
    </location>
</feature>
<dbReference type="GO" id="GO:0042773">
    <property type="term" value="P:ATP synthesis coupled electron transport"/>
    <property type="evidence" value="ECO:0007669"/>
    <property type="project" value="InterPro"/>
</dbReference>
<evidence type="ECO:0000259" key="18">
    <source>
        <dbReference type="Pfam" id="PF01059"/>
    </source>
</evidence>
<keyword evidence="9 16" id="KW-0249">Electron transport</keyword>
<evidence type="ECO:0000313" key="35">
    <source>
        <dbReference type="EMBL" id="AGK37406.1"/>
    </source>
</evidence>